<keyword evidence="1" id="KW-1133">Transmembrane helix</keyword>
<dbReference type="Proteomes" id="UP000199370">
    <property type="component" value="Unassembled WGS sequence"/>
</dbReference>
<dbReference type="AlphaFoldDB" id="A0A1G9YIB3"/>
<evidence type="ECO:0000313" key="3">
    <source>
        <dbReference type="Proteomes" id="UP000199370"/>
    </source>
</evidence>
<accession>A0A1G9YIB3</accession>
<reference evidence="2 3" key="1">
    <citation type="submission" date="2016-10" db="EMBL/GenBank/DDBJ databases">
        <authorList>
            <person name="de Groot N.N."/>
        </authorList>
    </citation>
    <scope>NUCLEOTIDE SEQUENCE [LARGE SCALE GENOMIC DNA]</scope>
    <source>
        <strain evidence="3">EB21,IBRC-M 10013,KCTC 4048</strain>
    </source>
</reference>
<evidence type="ECO:0000256" key="1">
    <source>
        <dbReference type="SAM" id="Phobius"/>
    </source>
</evidence>
<keyword evidence="3" id="KW-1185">Reference proteome</keyword>
<proteinExistence type="predicted"/>
<keyword evidence="1" id="KW-0812">Transmembrane</keyword>
<organism evidence="2 3">
    <name type="scientific">Haloarchaeobius iranensis</name>
    <dbReference type="NCBI Taxonomy" id="996166"/>
    <lineage>
        <taxon>Archaea</taxon>
        <taxon>Methanobacteriati</taxon>
        <taxon>Methanobacteriota</taxon>
        <taxon>Stenosarchaea group</taxon>
        <taxon>Halobacteria</taxon>
        <taxon>Halobacteriales</taxon>
        <taxon>Halorubellaceae</taxon>
        <taxon>Haloarchaeobius</taxon>
    </lineage>
</organism>
<feature type="transmembrane region" description="Helical" evidence="1">
    <location>
        <begin position="18"/>
        <end position="36"/>
    </location>
</feature>
<keyword evidence="1" id="KW-0472">Membrane</keyword>
<dbReference type="EMBL" id="FNIA01000014">
    <property type="protein sequence ID" value="SDN08235.1"/>
    <property type="molecule type" value="Genomic_DNA"/>
</dbReference>
<protein>
    <submittedName>
        <fullName evidence="2">Uncharacterized protein</fullName>
    </submittedName>
</protein>
<name>A0A1G9YIB3_9EURY</name>
<gene>
    <name evidence="2" type="ORF">SAMN05192554_11463</name>
</gene>
<feature type="transmembrane region" description="Helical" evidence="1">
    <location>
        <begin position="42"/>
        <end position="64"/>
    </location>
</feature>
<sequence length="67" mass="6945">MTGSEAGTSGGRRHRVRVALQFGLGVGLLVLGVGNLTDTIAWTLPPLVYLGGGVALLAYALVLVRRN</sequence>
<dbReference type="RefSeq" id="WP_089734469.1">
    <property type="nucleotide sequence ID" value="NZ_FNIA01000014.1"/>
</dbReference>
<evidence type="ECO:0000313" key="2">
    <source>
        <dbReference type="EMBL" id="SDN08235.1"/>
    </source>
</evidence>